<dbReference type="InterPro" id="IPR051159">
    <property type="entry name" value="Hexapeptide_acetyltransf"/>
</dbReference>
<evidence type="ECO:0008006" key="7">
    <source>
        <dbReference type="Google" id="ProtNLM"/>
    </source>
</evidence>
<organism evidence="5 6">
    <name type="scientific">Endozoicomonas elysicola</name>
    <dbReference type="NCBI Taxonomy" id="305900"/>
    <lineage>
        <taxon>Bacteria</taxon>
        <taxon>Pseudomonadati</taxon>
        <taxon>Pseudomonadota</taxon>
        <taxon>Gammaproteobacteria</taxon>
        <taxon>Oceanospirillales</taxon>
        <taxon>Endozoicomonadaceae</taxon>
        <taxon>Endozoicomonas</taxon>
    </lineage>
</organism>
<keyword evidence="3" id="KW-0677">Repeat</keyword>
<sequence>MIKKPVNIGRYCWIGRNVMIMPRVTLGDASVIAAGSVVVKDVPAYSVVSGNPAQVIKQRNQSKLEVLIQENRCYEDPEVNSDRRKIFI</sequence>
<dbReference type="Gene3D" id="2.160.10.10">
    <property type="entry name" value="Hexapeptide repeat proteins"/>
    <property type="match status" value="1"/>
</dbReference>
<name>A0A081K8C7_9GAMM</name>
<comment type="caution">
    <text evidence="5">The sequence shown here is derived from an EMBL/GenBank/DDBJ whole genome shotgun (WGS) entry which is preliminary data.</text>
</comment>
<dbReference type="InterPro" id="IPR018357">
    <property type="entry name" value="Hexapep_transf_CS"/>
</dbReference>
<dbReference type="InterPro" id="IPR001451">
    <property type="entry name" value="Hexapep"/>
</dbReference>
<dbReference type="eggNOG" id="COG0110">
    <property type="taxonomic scope" value="Bacteria"/>
</dbReference>
<keyword evidence="4" id="KW-0012">Acyltransferase</keyword>
<dbReference type="InterPro" id="IPR011004">
    <property type="entry name" value="Trimer_LpxA-like_sf"/>
</dbReference>
<dbReference type="STRING" id="305900.GV64_06350"/>
<dbReference type="PROSITE" id="PS00101">
    <property type="entry name" value="HEXAPEP_TRANSFERASES"/>
    <property type="match status" value="1"/>
</dbReference>
<dbReference type="RefSeq" id="WP_020581031.1">
    <property type="nucleotide sequence ID" value="NZ_JOJP01000001.1"/>
</dbReference>
<keyword evidence="6" id="KW-1185">Reference proteome</keyword>
<evidence type="ECO:0000313" key="5">
    <source>
        <dbReference type="EMBL" id="KEI70403.1"/>
    </source>
</evidence>
<reference evidence="5 6" key="1">
    <citation type="submission" date="2014-06" db="EMBL/GenBank/DDBJ databases">
        <title>Whole Genome Sequences of Three Symbiotic Endozoicomonas Bacteria.</title>
        <authorList>
            <person name="Neave M.J."/>
            <person name="Apprill A."/>
            <person name="Voolstra C.R."/>
        </authorList>
    </citation>
    <scope>NUCLEOTIDE SEQUENCE [LARGE SCALE GENOMIC DNA]</scope>
    <source>
        <strain evidence="5 6">DSM 22380</strain>
    </source>
</reference>
<evidence type="ECO:0000256" key="3">
    <source>
        <dbReference type="ARBA" id="ARBA00022737"/>
    </source>
</evidence>
<dbReference type="GO" id="GO:0008374">
    <property type="term" value="F:O-acyltransferase activity"/>
    <property type="evidence" value="ECO:0007669"/>
    <property type="project" value="TreeGrafter"/>
</dbReference>
<dbReference type="GO" id="GO:0005829">
    <property type="term" value="C:cytosol"/>
    <property type="evidence" value="ECO:0007669"/>
    <property type="project" value="TreeGrafter"/>
</dbReference>
<proteinExistence type="inferred from homology"/>
<evidence type="ECO:0000313" key="6">
    <source>
        <dbReference type="Proteomes" id="UP000027997"/>
    </source>
</evidence>
<dbReference type="Proteomes" id="UP000027997">
    <property type="component" value="Unassembled WGS sequence"/>
</dbReference>
<protein>
    <recommendedName>
        <fullName evidence="7">Acetyltransferase</fullName>
    </recommendedName>
</protein>
<accession>A0A081K8C7</accession>
<keyword evidence="2" id="KW-0808">Transferase</keyword>
<dbReference type="AlphaFoldDB" id="A0A081K8C7"/>
<dbReference type="PANTHER" id="PTHR23416:SF23">
    <property type="entry name" value="ACETYLTRANSFERASE C18B11.09C-RELATED"/>
    <property type="match status" value="1"/>
</dbReference>
<dbReference type="SUPFAM" id="SSF51161">
    <property type="entry name" value="Trimeric LpxA-like enzymes"/>
    <property type="match status" value="1"/>
</dbReference>
<evidence type="ECO:0000256" key="4">
    <source>
        <dbReference type="ARBA" id="ARBA00023315"/>
    </source>
</evidence>
<gene>
    <name evidence="5" type="ORF">GV64_06350</name>
</gene>
<dbReference type="Pfam" id="PF00132">
    <property type="entry name" value="Hexapep"/>
    <property type="match status" value="1"/>
</dbReference>
<dbReference type="EMBL" id="JOJP01000001">
    <property type="protein sequence ID" value="KEI70403.1"/>
    <property type="molecule type" value="Genomic_DNA"/>
</dbReference>
<comment type="similarity">
    <text evidence="1">Belongs to the transferase hexapeptide repeat family.</text>
</comment>
<evidence type="ECO:0000256" key="2">
    <source>
        <dbReference type="ARBA" id="ARBA00022679"/>
    </source>
</evidence>
<dbReference type="PANTHER" id="PTHR23416">
    <property type="entry name" value="SIALIC ACID SYNTHASE-RELATED"/>
    <property type="match status" value="1"/>
</dbReference>
<evidence type="ECO:0000256" key="1">
    <source>
        <dbReference type="ARBA" id="ARBA00007274"/>
    </source>
</evidence>